<evidence type="ECO:0000256" key="5">
    <source>
        <dbReference type="ARBA" id="ARBA00023098"/>
    </source>
</evidence>
<dbReference type="Gene3D" id="2.160.10.10">
    <property type="entry name" value="Hexapeptide repeat proteins"/>
    <property type="match status" value="1"/>
</dbReference>
<evidence type="ECO:0000256" key="6">
    <source>
        <dbReference type="ARBA" id="ARBA00023315"/>
    </source>
</evidence>
<dbReference type="RefSeq" id="WP_030428304.1">
    <property type="nucleotide sequence ID" value="NZ_JOEF01000003.1"/>
</dbReference>
<dbReference type="AlphaFoldDB" id="A0A1H0AQ27"/>
<dbReference type="GO" id="GO:0009245">
    <property type="term" value="P:lipid A biosynthetic process"/>
    <property type="evidence" value="ECO:0007669"/>
    <property type="project" value="UniProtKB-KW"/>
</dbReference>
<dbReference type="GO" id="GO:0016020">
    <property type="term" value="C:membrane"/>
    <property type="evidence" value="ECO:0007669"/>
    <property type="project" value="GOC"/>
</dbReference>
<keyword evidence="5" id="KW-0443">Lipid metabolism</keyword>
<evidence type="ECO:0000256" key="3">
    <source>
        <dbReference type="ARBA" id="ARBA00022679"/>
    </source>
</evidence>
<sequence length="228" mass="23794">MANRIHPTAIIGDGVELGEDNVIGPHAVILGPTRIGNGNWIGPGAVIGTPPENRGTHHVVGWEGEQSEHGVVIGDRNRFREHISIHSGTHRATRVGDDCFFLVYSHIGHDVRVDDNVTLAPSARVAGHNHVWSYANIGMSAAVHQQVDIGPGAMIGMSAAVRKVVKPFTTVVGNPAKAVGVNTVGLSRLGCDEATVAAVSDHVLGGAAELPAGVPDVLAGLLKEWAAR</sequence>
<evidence type="ECO:0000256" key="2">
    <source>
        <dbReference type="ARBA" id="ARBA00022556"/>
    </source>
</evidence>
<keyword evidence="9" id="KW-1185">Reference proteome</keyword>
<dbReference type="GO" id="GO:0008780">
    <property type="term" value="F:acyl-[acyl-carrier-protein]-UDP-N-acetylglucosamine O-acyltransferase activity"/>
    <property type="evidence" value="ECO:0007669"/>
    <property type="project" value="InterPro"/>
</dbReference>
<name>A0A1H0AQ27_ALLAB</name>
<dbReference type="InterPro" id="IPR011004">
    <property type="entry name" value="Trimer_LpxA-like_sf"/>
</dbReference>
<dbReference type="eggNOG" id="COG1043">
    <property type="taxonomic scope" value="Bacteria"/>
</dbReference>
<dbReference type="PANTHER" id="PTHR43480">
    <property type="entry name" value="ACYL-[ACYL-CARRIER-PROTEIN]--UDP-N-ACETYLGLUCOSAMINE O-ACYLTRANSFERASE"/>
    <property type="match status" value="1"/>
</dbReference>
<reference evidence="8 9" key="1">
    <citation type="submission" date="2016-10" db="EMBL/GenBank/DDBJ databases">
        <authorList>
            <person name="de Groot N.N."/>
        </authorList>
    </citation>
    <scope>NUCLEOTIDE SEQUENCE [LARGE SCALE GENOMIC DNA]</scope>
    <source>
        <strain evidence="8 9">DSM 44149</strain>
    </source>
</reference>
<feature type="domain" description="UDP N-acetylglucosamine O-acyltransferase C-terminal" evidence="7">
    <location>
        <begin position="165"/>
        <end position="200"/>
    </location>
</feature>
<dbReference type="InterPro" id="IPR029098">
    <property type="entry name" value="Acetyltransf_C"/>
</dbReference>
<evidence type="ECO:0000259" key="7">
    <source>
        <dbReference type="Pfam" id="PF13720"/>
    </source>
</evidence>
<dbReference type="PROSITE" id="PS00101">
    <property type="entry name" value="HEXAPEP_TRANSFERASES"/>
    <property type="match status" value="1"/>
</dbReference>
<accession>A0A1H0AQ27</accession>
<keyword evidence="2" id="KW-0441">Lipid A biosynthesis</keyword>
<dbReference type="SUPFAM" id="SSF51161">
    <property type="entry name" value="Trimeric LpxA-like enzymes"/>
    <property type="match status" value="1"/>
</dbReference>
<dbReference type="InterPro" id="IPR018357">
    <property type="entry name" value="Hexapep_transf_CS"/>
</dbReference>
<dbReference type="Pfam" id="PF13720">
    <property type="entry name" value="Acetyltransf_11"/>
    <property type="match status" value="1"/>
</dbReference>
<proteinExistence type="predicted"/>
<evidence type="ECO:0000256" key="4">
    <source>
        <dbReference type="ARBA" id="ARBA00022737"/>
    </source>
</evidence>
<evidence type="ECO:0000313" key="9">
    <source>
        <dbReference type="Proteomes" id="UP000183376"/>
    </source>
</evidence>
<keyword evidence="6 8" id="KW-0012">Acyltransferase</keyword>
<dbReference type="OrthoDB" id="2643438at2"/>
<dbReference type="STRING" id="211114.SAMN04489726_6211"/>
<evidence type="ECO:0000256" key="1">
    <source>
        <dbReference type="ARBA" id="ARBA00022516"/>
    </source>
</evidence>
<evidence type="ECO:0000313" key="8">
    <source>
        <dbReference type="EMBL" id="SDN35608.1"/>
    </source>
</evidence>
<dbReference type="Proteomes" id="UP000183376">
    <property type="component" value="Chromosome I"/>
</dbReference>
<keyword evidence="3 8" id="KW-0808">Transferase</keyword>
<dbReference type="PANTHER" id="PTHR43480:SF1">
    <property type="entry name" value="ACYL-[ACYL-CARRIER-PROTEIN]--UDP-N-ACETYLGLUCOSAMINE O-ACYLTRANSFERASE, MITOCHONDRIAL-RELATED"/>
    <property type="match status" value="1"/>
</dbReference>
<dbReference type="InterPro" id="IPR010137">
    <property type="entry name" value="Lipid_A_LpxA"/>
</dbReference>
<keyword evidence="4" id="KW-0677">Repeat</keyword>
<protein>
    <submittedName>
        <fullName evidence="8">UDP-N-acetylglucosamine acyltransferase</fullName>
    </submittedName>
</protein>
<gene>
    <name evidence="8" type="ORF">SAMN04489726_6211</name>
</gene>
<keyword evidence="1" id="KW-0444">Lipid biosynthesis</keyword>
<dbReference type="EMBL" id="LT629701">
    <property type="protein sequence ID" value="SDN35608.1"/>
    <property type="molecule type" value="Genomic_DNA"/>
</dbReference>
<organism evidence="8 9">
    <name type="scientific">Allokutzneria albata</name>
    <name type="common">Kibdelosporangium albatum</name>
    <dbReference type="NCBI Taxonomy" id="211114"/>
    <lineage>
        <taxon>Bacteria</taxon>
        <taxon>Bacillati</taxon>
        <taxon>Actinomycetota</taxon>
        <taxon>Actinomycetes</taxon>
        <taxon>Pseudonocardiales</taxon>
        <taxon>Pseudonocardiaceae</taxon>
        <taxon>Allokutzneria</taxon>
    </lineage>
</organism>